<keyword evidence="1" id="KW-0732">Signal</keyword>
<dbReference type="InParanoid" id="G7E9A4"/>
<accession>G7E9A4</accession>
<protein>
    <submittedName>
        <fullName evidence="2">Uncharacterized protein</fullName>
    </submittedName>
</protein>
<evidence type="ECO:0000313" key="3">
    <source>
        <dbReference type="Proteomes" id="UP000009131"/>
    </source>
</evidence>
<reference evidence="2 3" key="1">
    <citation type="journal article" date="2011" name="J. Gen. Appl. Microbiol.">
        <title>Draft genome sequencing of the enigmatic basidiomycete Mixia osmundae.</title>
        <authorList>
            <person name="Nishida H."/>
            <person name="Nagatsuka Y."/>
            <person name="Sugiyama J."/>
        </authorList>
    </citation>
    <scope>NUCLEOTIDE SEQUENCE [LARGE SCALE GENOMIC DNA]</scope>
    <source>
        <strain evidence="3">CBS 9802 / IAM 14324 / JCM 22182 / KY 12970</strain>
    </source>
</reference>
<evidence type="ECO:0000256" key="1">
    <source>
        <dbReference type="SAM" id="SignalP"/>
    </source>
</evidence>
<dbReference type="AlphaFoldDB" id="G7E9A4"/>
<proteinExistence type="predicted"/>
<evidence type="ECO:0000313" key="2">
    <source>
        <dbReference type="EMBL" id="GAA99223.1"/>
    </source>
</evidence>
<dbReference type="HOGENOM" id="CLU_131077_0_0_1"/>
<gene>
    <name evidence="2" type="primary">Mo05916</name>
    <name evidence="2" type="ORF">E5Q_05916</name>
</gene>
<feature type="signal peptide" evidence="1">
    <location>
        <begin position="1"/>
        <end position="17"/>
    </location>
</feature>
<organism evidence="2 3">
    <name type="scientific">Mixia osmundae (strain CBS 9802 / IAM 14324 / JCM 22182 / KY 12970)</name>
    <dbReference type="NCBI Taxonomy" id="764103"/>
    <lineage>
        <taxon>Eukaryota</taxon>
        <taxon>Fungi</taxon>
        <taxon>Dikarya</taxon>
        <taxon>Basidiomycota</taxon>
        <taxon>Pucciniomycotina</taxon>
        <taxon>Mixiomycetes</taxon>
        <taxon>Mixiales</taxon>
        <taxon>Mixiaceae</taxon>
        <taxon>Mixia</taxon>
    </lineage>
</organism>
<reference evidence="2 3" key="2">
    <citation type="journal article" date="2012" name="Open Biol.">
        <title>Characteristics of nucleosomes and linker DNA regions on the genome of the basidiomycete Mixia osmundae revealed by mono- and dinucleosome mapping.</title>
        <authorList>
            <person name="Nishida H."/>
            <person name="Kondo S."/>
            <person name="Matsumoto T."/>
            <person name="Suzuki Y."/>
            <person name="Yoshikawa H."/>
            <person name="Taylor T.D."/>
            <person name="Sugiyama J."/>
        </authorList>
    </citation>
    <scope>NUCLEOTIDE SEQUENCE [LARGE SCALE GENOMIC DNA]</scope>
    <source>
        <strain evidence="3">CBS 9802 / IAM 14324 / JCM 22182 / KY 12970</strain>
    </source>
</reference>
<feature type="chain" id="PRO_5003492868" evidence="1">
    <location>
        <begin position="18"/>
        <end position="175"/>
    </location>
</feature>
<sequence>MKYTMMIFVALATSAFAMPQFSGLGNILGAQTTPAASVATPTMDAAVAPAAATTAATGLSGPFANNPLGSIAAVDPSSTGTVAGLTLPTALPSGIVLPSTLPSGIQLPGVSGTPSAVTALPGLPTALPSGSALPTALPAISFPSISLPSGFPVLGAAQPASSAATTPAAVTPASA</sequence>
<dbReference type="EMBL" id="BABT02000220">
    <property type="protein sequence ID" value="GAA99223.1"/>
    <property type="molecule type" value="Genomic_DNA"/>
</dbReference>
<keyword evidence="3" id="KW-1185">Reference proteome</keyword>
<name>G7E9A4_MIXOS</name>
<dbReference type="Proteomes" id="UP000009131">
    <property type="component" value="Unassembled WGS sequence"/>
</dbReference>
<comment type="caution">
    <text evidence="2">The sequence shown here is derived from an EMBL/GenBank/DDBJ whole genome shotgun (WGS) entry which is preliminary data.</text>
</comment>